<evidence type="ECO:0000256" key="1">
    <source>
        <dbReference type="ARBA" id="ARBA00004141"/>
    </source>
</evidence>
<evidence type="ECO:0000313" key="10">
    <source>
        <dbReference type="RefSeq" id="XP_072593121.1"/>
    </source>
</evidence>
<feature type="domain" description="Citrate transporter-like" evidence="8">
    <location>
        <begin position="270"/>
        <end position="703"/>
    </location>
</feature>
<evidence type="ECO:0000256" key="4">
    <source>
        <dbReference type="ARBA" id="ARBA00022989"/>
    </source>
</evidence>
<feature type="transmembrane region" description="Helical" evidence="7">
    <location>
        <begin position="550"/>
        <end position="572"/>
    </location>
</feature>
<name>A0ABM4YS52_VULVU</name>
<proteinExistence type="predicted"/>
<evidence type="ECO:0000256" key="2">
    <source>
        <dbReference type="ARBA" id="ARBA00022448"/>
    </source>
</evidence>
<keyword evidence="4 7" id="KW-1133">Transmembrane helix</keyword>
<evidence type="ECO:0000256" key="3">
    <source>
        <dbReference type="ARBA" id="ARBA00022692"/>
    </source>
</evidence>
<keyword evidence="3 7" id="KW-0812">Transmembrane</keyword>
<dbReference type="InterPro" id="IPR051475">
    <property type="entry name" value="Diverse_Ion_Transporter"/>
</dbReference>
<feature type="transmembrane region" description="Helical" evidence="7">
    <location>
        <begin position="350"/>
        <end position="368"/>
    </location>
</feature>
<dbReference type="PANTHER" id="PTHR43568">
    <property type="entry name" value="P PROTEIN"/>
    <property type="match status" value="1"/>
</dbReference>
<dbReference type="CDD" id="cd01116">
    <property type="entry name" value="P_permease"/>
    <property type="match status" value="1"/>
</dbReference>
<feature type="transmembrane region" description="Helical" evidence="7">
    <location>
        <begin position="740"/>
        <end position="763"/>
    </location>
</feature>
<keyword evidence="9" id="KW-1185">Reference proteome</keyword>
<evidence type="ECO:0000313" key="9">
    <source>
        <dbReference type="Proteomes" id="UP001652641"/>
    </source>
</evidence>
<feature type="transmembrane region" description="Helical" evidence="7">
    <location>
        <begin position="255"/>
        <end position="275"/>
    </location>
</feature>
<protein>
    <submittedName>
        <fullName evidence="10">P protein isoform X2</fullName>
    </submittedName>
</protein>
<dbReference type="PANTHER" id="PTHR43568:SF1">
    <property type="entry name" value="P PROTEIN"/>
    <property type="match status" value="1"/>
</dbReference>
<feature type="region of interest" description="Disordered" evidence="6">
    <location>
        <begin position="27"/>
        <end position="63"/>
    </location>
</feature>
<dbReference type="RefSeq" id="XP_072593121.1">
    <property type="nucleotide sequence ID" value="XM_072737020.1"/>
</dbReference>
<feature type="transmembrane region" description="Helical" evidence="7">
    <location>
        <begin position="282"/>
        <end position="298"/>
    </location>
</feature>
<comment type="subcellular location">
    <subcellularLocation>
        <location evidence="1">Membrane</location>
        <topology evidence="1">Multi-pass membrane protein</topology>
    </subcellularLocation>
</comment>
<organism evidence="9 10">
    <name type="scientific">Vulpes vulpes</name>
    <name type="common">Red fox</name>
    <dbReference type="NCBI Taxonomy" id="9627"/>
    <lineage>
        <taxon>Eukaryota</taxon>
        <taxon>Metazoa</taxon>
        <taxon>Chordata</taxon>
        <taxon>Craniata</taxon>
        <taxon>Vertebrata</taxon>
        <taxon>Euteleostomi</taxon>
        <taxon>Mammalia</taxon>
        <taxon>Eutheria</taxon>
        <taxon>Laurasiatheria</taxon>
        <taxon>Carnivora</taxon>
        <taxon>Caniformia</taxon>
        <taxon>Canidae</taxon>
        <taxon>Vulpes</taxon>
    </lineage>
</organism>
<accession>A0ABM4YS52</accession>
<feature type="transmembrane region" description="Helical" evidence="7">
    <location>
        <begin position="578"/>
        <end position="595"/>
    </location>
</feature>
<dbReference type="Proteomes" id="UP001652641">
    <property type="component" value="Chromosome 14"/>
</dbReference>
<dbReference type="InterPro" id="IPR004680">
    <property type="entry name" value="Cit_transptr-like_dom"/>
</dbReference>
<feature type="transmembrane region" description="Helical" evidence="7">
    <location>
        <begin position="649"/>
        <end position="667"/>
    </location>
</feature>
<feature type="transmembrane region" description="Helical" evidence="7">
    <location>
        <begin position="607"/>
        <end position="629"/>
    </location>
</feature>
<keyword evidence="2" id="KW-0813">Transport</keyword>
<sequence>MHLENKGRLTSGVLEMELHQTSAPMCAGLGRSEPAESATSKCGLQPRVNRAEPSTSYPSRAAGQSHWASVDRDFNSFLTEQRSHSSLLPFFNSRSKDLYFTENTPLLRSSSKEKGSWCMPICHPEFITAEESWGNSSAEWEGGSLLSKDLAGSFGSSSQEKWELLDNACIRFRLLKLRCCIRWLKVASLFVFVVVCSVTQNWTVFLNPRRSERLVVSRTFEMLSRDTVSISIRASLQQTQTVPLLMAHHYLRANIETQVTIAVVILAGVYMLIIFEIVHRTLAAMLGSLAALAALAVIGDRPSLTHVVEWIDFETLALLFGMMILVAIFSETGFFDYCAVKTYRLSRGRVWAMIIMLCLIAAVLSAFLDNVTTLLLFTPVTIRLCEVLNLDPRQVLIAEVIFTNIGGAATAIGDPPNVIIVSNQELRKMGLDFAGFTAHMFVGICFILLFSFPLLRLLFWNKKLYNKEPSEIVELKHEIHVWRLTAQRISPASREETAVRGLLLGKVQALEHLLARRLHTFHRQISQEDKNWETNIQELQKKHRISDKILLTKCLMVLGFVIFMFFLNSFVPGVHLDLGWIAILGAIWLLILADIHDFEIILHRVEWATLLFFAALFVLMEALAHLHLIEYVGEQTALLIKMVPEDRRLATAIILVVWVSAIASSLIDNIPFTATMIPVLLNLIQDPEVSLPAPPLIYALALGACLGGNGTLIGASANVVCAGIAEQHGYGFSFMEFFRLGFPMMVVSCTVGMCYLLFAHVVMGWN</sequence>
<evidence type="ECO:0000259" key="8">
    <source>
        <dbReference type="Pfam" id="PF03600"/>
    </source>
</evidence>
<keyword evidence="5 7" id="KW-0472">Membrane</keyword>
<evidence type="ECO:0000256" key="6">
    <source>
        <dbReference type="SAM" id="MobiDB-lite"/>
    </source>
</evidence>
<dbReference type="GeneID" id="112907089"/>
<evidence type="ECO:0000256" key="7">
    <source>
        <dbReference type="SAM" id="Phobius"/>
    </source>
</evidence>
<gene>
    <name evidence="10" type="primary">OCA2</name>
</gene>
<reference evidence="10" key="1">
    <citation type="submission" date="2025-08" db="UniProtKB">
        <authorList>
            <consortium name="RefSeq"/>
        </authorList>
    </citation>
    <scope>IDENTIFICATION</scope>
    <source>
        <tissue evidence="10">Cell line</tissue>
    </source>
</reference>
<feature type="transmembrane region" description="Helical" evidence="7">
    <location>
        <begin position="436"/>
        <end position="459"/>
    </location>
</feature>
<feature type="transmembrane region" description="Helical" evidence="7">
    <location>
        <begin position="183"/>
        <end position="205"/>
    </location>
</feature>
<feature type="transmembrane region" description="Helical" evidence="7">
    <location>
        <begin position="318"/>
        <end position="338"/>
    </location>
</feature>
<evidence type="ECO:0000256" key="5">
    <source>
        <dbReference type="ARBA" id="ARBA00023136"/>
    </source>
</evidence>
<dbReference type="Pfam" id="PF03600">
    <property type="entry name" value="CitMHS"/>
    <property type="match status" value="1"/>
</dbReference>